<dbReference type="GO" id="GO:0032259">
    <property type="term" value="P:methylation"/>
    <property type="evidence" value="ECO:0007669"/>
    <property type="project" value="UniProtKB-KW"/>
</dbReference>
<protein>
    <submittedName>
        <fullName evidence="7">SAM-dependent methyltransferase</fullName>
    </submittedName>
</protein>
<dbReference type="RefSeq" id="WP_109387595.1">
    <property type="nucleotide sequence ID" value="NZ_QETF01000004.1"/>
</dbReference>
<dbReference type="Pfam" id="PF25371">
    <property type="entry name" value="DUF7884"/>
    <property type="match status" value="1"/>
</dbReference>
<evidence type="ECO:0000256" key="5">
    <source>
        <dbReference type="ARBA" id="ARBA00023098"/>
    </source>
</evidence>
<sequence>MWKNTLNRLLGRLVVEGQLTVTWADGSVSRYGRDSTAVAPASMHLVDPSHYRALCLRPVMAFGEGYMDGQIDVAPEGLYDLVALFTHNMHGQGRMPGWFQAMQALRRRLNVLLQRNDARRARRNVAHHYDLSDDLYRLFLDEDMQYSCAYFERPDMTLEQAQAAKKAHIAAKLCLAPGMHVLDIGCGWGGMALTLARDHGARVTGVTLSENQLATARRRAADAGLEDRVTFRLQDYRNLDETFDRIVSVGMLEHVGLPQFDTYFGTVHDLLAPDGVALIHTIGEIAPPRPTSDWLEKYIFPGGYVPSLSELAAPIERSGLWATDIEVLRGHYGPTLNHWRQRFEAALPEVRAMYDERFIRMWRFYLVASEATFEQARQGVFQIQMSRAQYAVPVTRNYLYHQDDTQRHAAQ</sequence>
<evidence type="ECO:0000313" key="8">
    <source>
        <dbReference type="Proteomes" id="UP000245293"/>
    </source>
</evidence>
<dbReference type="PANTHER" id="PTHR43667">
    <property type="entry name" value="CYCLOPROPANE-FATTY-ACYL-PHOSPHOLIPID SYNTHASE"/>
    <property type="match status" value="1"/>
</dbReference>
<keyword evidence="8" id="KW-1185">Reference proteome</keyword>
<feature type="domain" description="DUF7884" evidence="6">
    <location>
        <begin position="16"/>
        <end position="75"/>
    </location>
</feature>
<dbReference type="InterPro" id="IPR029063">
    <property type="entry name" value="SAM-dependent_MTases_sf"/>
</dbReference>
<keyword evidence="5" id="KW-0443">Lipid metabolism</keyword>
<gene>
    <name evidence="7" type="ORF">DFK10_05960</name>
</gene>
<dbReference type="Proteomes" id="UP000245293">
    <property type="component" value="Unassembled WGS sequence"/>
</dbReference>
<keyword evidence="3 7" id="KW-0808">Transferase</keyword>
<dbReference type="InterPro" id="IPR003333">
    <property type="entry name" value="CMAS"/>
</dbReference>
<name>A0A2V1P5G7_9RHOB</name>
<dbReference type="InterPro" id="IPR050723">
    <property type="entry name" value="CFA/CMAS"/>
</dbReference>
<dbReference type="SUPFAM" id="SSF53335">
    <property type="entry name" value="S-adenosyl-L-methionine-dependent methyltransferases"/>
    <property type="match status" value="1"/>
</dbReference>
<evidence type="ECO:0000259" key="6">
    <source>
        <dbReference type="Pfam" id="PF25371"/>
    </source>
</evidence>
<dbReference type="OrthoDB" id="9782855at2"/>
<dbReference type="Pfam" id="PF02353">
    <property type="entry name" value="CMAS"/>
    <property type="match status" value="1"/>
</dbReference>
<keyword evidence="4" id="KW-0949">S-adenosyl-L-methionine</keyword>
<dbReference type="GO" id="GO:0008610">
    <property type="term" value="P:lipid biosynthetic process"/>
    <property type="evidence" value="ECO:0007669"/>
    <property type="project" value="InterPro"/>
</dbReference>
<evidence type="ECO:0000256" key="1">
    <source>
        <dbReference type="ARBA" id="ARBA00010815"/>
    </source>
</evidence>
<dbReference type="CDD" id="cd02440">
    <property type="entry name" value="AdoMet_MTases"/>
    <property type="match status" value="1"/>
</dbReference>
<dbReference type="AlphaFoldDB" id="A0A2V1P5G7"/>
<evidence type="ECO:0000313" key="7">
    <source>
        <dbReference type="EMBL" id="PWG17759.1"/>
    </source>
</evidence>
<dbReference type="GO" id="GO:0008168">
    <property type="term" value="F:methyltransferase activity"/>
    <property type="evidence" value="ECO:0007669"/>
    <property type="project" value="UniProtKB-KW"/>
</dbReference>
<comment type="caution">
    <text evidence="7">The sequence shown here is derived from an EMBL/GenBank/DDBJ whole genome shotgun (WGS) entry which is preliminary data.</text>
</comment>
<keyword evidence="2 7" id="KW-0489">Methyltransferase</keyword>
<evidence type="ECO:0000256" key="3">
    <source>
        <dbReference type="ARBA" id="ARBA00022679"/>
    </source>
</evidence>
<comment type="similarity">
    <text evidence="1">Belongs to the CFA/CMAS family.</text>
</comment>
<accession>A0A2V1P5G7</accession>
<organism evidence="7 8">
    <name type="scientific">Salibaculum griseiflavum</name>
    <dbReference type="NCBI Taxonomy" id="1914409"/>
    <lineage>
        <taxon>Bacteria</taxon>
        <taxon>Pseudomonadati</taxon>
        <taxon>Pseudomonadota</taxon>
        <taxon>Alphaproteobacteria</taxon>
        <taxon>Rhodobacterales</taxon>
        <taxon>Roseobacteraceae</taxon>
        <taxon>Salibaculum</taxon>
    </lineage>
</organism>
<reference evidence="8" key="1">
    <citation type="submission" date="2018-05" db="EMBL/GenBank/DDBJ databases">
        <authorList>
            <person name="Du Z."/>
            <person name="Wang X."/>
        </authorList>
    </citation>
    <scope>NUCLEOTIDE SEQUENCE [LARGE SCALE GENOMIC DNA]</scope>
    <source>
        <strain evidence="8">WDS4C29</strain>
    </source>
</reference>
<proteinExistence type="inferred from homology"/>
<dbReference type="PANTHER" id="PTHR43667:SF1">
    <property type="entry name" value="CYCLOPROPANE-FATTY-ACYL-PHOSPHOLIPID SYNTHASE"/>
    <property type="match status" value="1"/>
</dbReference>
<dbReference type="InterPro" id="IPR057206">
    <property type="entry name" value="DUF7884"/>
</dbReference>
<evidence type="ECO:0000256" key="4">
    <source>
        <dbReference type="ARBA" id="ARBA00022691"/>
    </source>
</evidence>
<dbReference type="PIRSF" id="PIRSF003085">
    <property type="entry name" value="CMAS"/>
    <property type="match status" value="1"/>
</dbReference>
<evidence type="ECO:0000256" key="2">
    <source>
        <dbReference type="ARBA" id="ARBA00022603"/>
    </source>
</evidence>
<dbReference type="Gene3D" id="3.40.50.150">
    <property type="entry name" value="Vaccinia Virus protein VP39"/>
    <property type="match status" value="1"/>
</dbReference>
<dbReference type="EMBL" id="QETF01000004">
    <property type="protein sequence ID" value="PWG17759.1"/>
    <property type="molecule type" value="Genomic_DNA"/>
</dbReference>